<name>A0A914ZKU6_PARUN</name>
<dbReference type="Proteomes" id="UP000887569">
    <property type="component" value="Unplaced"/>
</dbReference>
<reference evidence="2" key="1">
    <citation type="submission" date="2022-11" db="UniProtKB">
        <authorList>
            <consortium name="WormBaseParasite"/>
        </authorList>
    </citation>
    <scope>IDENTIFICATION</scope>
</reference>
<evidence type="ECO:0000313" key="1">
    <source>
        <dbReference type="Proteomes" id="UP000887569"/>
    </source>
</evidence>
<dbReference type="WBParaSite" id="PgB07_g010_t01">
    <property type="protein sequence ID" value="PgB07_g010_t01"/>
    <property type="gene ID" value="PgB07_g010"/>
</dbReference>
<dbReference type="AlphaFoldDB" id="A0A914ZKU6"/>
<protein>
    <submittedName>
        <fullName evidence="2">Uncharacterized protein</fullName>
    </submittedName>
</protein>
<accession>A0A914ZKU6</accession>
<evidence type="ECO:0000313" key="2">
    <source>
        <dbReference type="WBParaSite" id="PgB07_g010_t01"/>
    </source>
</evidence>
<organism evidence="1 2">
    <name type="scientific">Parascaris univalens</name>
    <name type="common">Nematode worm</name>
    <dbReference type="NCBI Taxonomy" id="6257"/>
    <lineage>
        <taxon>Eukaryota</taxon>
        <taxon>Metazoa</taxon>
        <taxon>Ecdysozoa</taxon>
        <taxon>Nematoda</taxon>
        <taxon>Chromadorea</taxon>
        <taxon>Rhabditida</taxon>
        <taxon>Spirurina</taxon>
        <taxon>Ascaridomorpha</taxon>
        <taxon>Ascaridoidea</taxon>
        <taxon>Ascarididae</taxon>
        <taxon>Parascaris</taxon>
    </lineage>
</organism>
<sequence>MSEIPHLIFIEGFVMRTKLRCDFRELERRKIEAAEDTKISTYTHTAAHKCNGEGGLDANACNTNDGKLPQKFIAVVCSAERPQNAQEHYLEERFRSSSVRPGDDLLIGAVSARSSTFPPIDCTRHAIGSSCPAELLKRCP</sequence>
<keyword evidence="1" id="KW-1185">Reference proteome</keyword>
<proteinExistence type="predicted"/>